<evidence type="ECO:0000256" key="3">
    <source>
        <dbReference type="ARBA" id="ARBA00023242"/>
    </source>
</evidence>
<evidence type="ECO:0000313" key="10">
    <source>
        <dbReference type="Proteomes" id="UP001251528"/>
    </source>
</evidence>
<evidence type="ECO:0000259" key="7">
    <source>
        <dbReference type="Pfam" id="PF09468"/>
    </source>
</evidence>
<feature type="domain" description="Ribonuclease H2 subunit B wHTH" evidence="7">
    <location>
        <begin position="130"/>
        <end position="344"/>
    </location>
</feature>
<feature type="compositionally biased region" description="Polar residues" evidence="6">
    <location>
        <begin position="16"/>
        <end position="30"/>
    </location>
</feature>
<organism evidence="9 10">
    <name type="scientific">Conoideocrella luteorostrata</name>
    <dbReference type="NCBI Taxonomy" id="1105319"/>
    <lineage>
        <taxon>Eukaryota</taxon>
        <taxon>Fungi</taxon>
        <taxon>Dikarya</taxon>
        <taxon>Ascomycota</taxon>
        <taxon>Pezizomycotina</taxon>
        <taxon>Sordariomycetes</taxon>
        <taxon>Hypocreomycetidae</taxon>
        <taxon>Hypocreales</taxon>
        <taxon>Clavicipitaceae</taxon>
        <taxon>Conoideocrella</taxon>
    </lineage>
</organism>
<dbReference type="InterPro" id="IPR040456">
    <property type="entry name" value="RNase_H2_suB"/>
</dbReference>
<dbReference type="InterPro" id="IPR019024">
    <property type="entry name" value="RNase_H2_suB_wHTH"/>
</dbReference>
<protein>
    <recommendedName>
        <fullName evidence="2">Ribonuclease H2 subunit B</fullName>
    </recommendedName>
    <alternativeName>
        <fullName evidence="5">Ribonuclease HI subunit B</fullName>
    </alternativeName>
</protein>
<evidence type="ECO:0000256" key="5">
    <source>
        <dbReference type="ARBA" id="ARBA00033464"/>
    </source>
</evidence>
<proteinExistence type="predicted"/>
<dbReference type="PANTHER" id="PTHR13383:SF11">
    <property type="entry name" value="RIBONUCLEASE H2 SUBUNIT B"/>
    <property type="match status" value="1"/>
</dbReference>
<dbReference type="CDD" id="cd09270">
    <property type="entry name" value="RNase_H2-B"/>
    <property type="match status" value="1"/>
</dbReference>
<dbReference type="GO" id="GO:0032299">
    <property type="term" value="C:ribonuclease H2 complex"/>
    <property type="evidence" value="ECO:0007669"/>
    <property type="project" value="InterPro"/>
</dbReference>
<dbReference type="PANTHER" id="PTHR13383">
    <property type="entry name" value="RIBONUCLEASE H2 SUBUNIT B"/>
    <property type="match status" value="1"/>
</dbReference>
<evidence type="ECO:0000256" key="1">
    <source>
        <dbReference type="ARBA" id="ARBA00004123"/>
    </source>
</evidence>
<evidence type="ECO:0000256" key="4">
    <source>
        <dbReference type="ARBA" id="ARBA00024778"/>
    </source>
</evidence>
<dbReference type="Pfam" id="PF09468">
    <property type="entry name" value="RNase_H2-Ydr279"/>
    <property type="match status" value="1"/>
</dbReference>
<keyword evidence="3" id="KW-0539">Nucleus</keyword>
<dbReference type="AlphaFoldDB" id="A0AAJ0FZY7"/>
<feature type="compositionally biased region" description="Basic and acidic residues" evidence="6">
    <location>
        <begin position="385"/>
        <end position="424"/>
    </location>
</feature>
<dbReference type="Gene3D" id="1.10.20.120">
    <property type="match status" value="1"/>
</dbReference>
<evidence type="ECO:0000256" key="6">
    <source>
        <dbReference type="SAM" id="MobiDB-lite"/>
    </source>
</evidence>
<feature type="domain" description="Rnh202 triple barrel" evidence="8">
    <location>
        <begin position="41"/>
        <end position="127"/>
    </location>
</feature>
<sequence>MPRTRSTKPARKEESTNTPVSGSVSRYSLESRQGASPRVFILPKAAMPDARIVTLSHPRSGQPSRYLVCPKTGIHEFTMISAPKFAPRSWLIESKVDFSETTTEDKESDIQVETISNSDMFVATMIDPLFLILPSLVDAKVEKGSDEKKRLFLTSDDHFDKLPDESSHLSEMLRWDATRSLIESRMEAICDTVDAGDEKMFRLSEQKLLDTIMEKAKRMSDGGLPPTLEEQFVKKALEAPILLSRSVTMRSQCQAAAETASDSGVSTPIDSSNSQSTTVTNDTNSSFASHNSTAATSFVEATQGEEVALTAMEASPEVTGLQRLRIAFEFICSRYVAPATADQLRRLLSQAEMSSIDFSPLDEFTAKLAKVRAEAVAASSLADYSGKRHHDEEQDEIRQEKKRKLEEEKKRKATESRGVRDLKKVNTSGMMKLSHFFKAK</sequence>
<evidence type="ECO:0000256" key="2">
    <source>
        <dbReference type="ARBA" id="ARBA00019062"/>
    </source>
</evidence>
<dbReference type="GO" id="GO:0006401">
    <property type="term" value="P:RNA catabolic process"/>
    <property type="evidence" value="ECO:0007669"/>
    <property type="project" value="TreeGrafter"/>
</dbReference>
<dbReference type="GO" id="GO:0005654">
    <property type="term" value="C:nucleoplasm"/>
    <property type="evidence" value="ECO:0007669"/>
    <property type="project" value="TreeGrafter"/>
</dbReference>
<dbReference type="EMBL" id="JASWJB010000062">
    <property type="protein sequence ID" value="KAK2603521.1"/>
    <property type="molecule type" value="Genomic_DNA"/>
</dbReference>
<name>A0AAJ0FZY7_9HYPO</name>
<comment type="subcellular location">
    <subcellularLocation>
        <location evidence="1">Nucleus</location>
    </subcellularLocation>
</comment>
<feature type="region of interest" description="Disordered" evidence="6">
    <location>
        <begin position="258"/>
        <end position="287"/>
    </location>
</feature>
<dbReference type="Gene3D" id="2.20.25.530">
    <property type="match status" value="1"/>
</dbReference>
<feature type="region of interest" description="Disordered" evidence="6">
    <location>
        <begin position="1"/>
        <end position="30"/>
    </location>
</feature>
<accession>A0AAJ0FZY7</accession>
<dbReference type="Pfam" id="PF17745">
    <property type="entry name" value="Ydr279_N"/>
    <property type="match status" value="1"/>
</dbReference>
<dbReference type="InterPro" id="IPR041195">
    <property type="entry name" value="Rnh202_N"/>
</dbReference>
<gene>
    <name evidence="9" type="ORF">QQS21_004290</name>
</gene>
<comment type="caution">
    <text evidence="9">The sequence shown here is derived from an EMBL/GenBank/DDBJ whole genome shotgun (WGS) entry which is preliminary data.</text>
</comment>
<evidence type="ECO:0000313" key="9">
    <source>
        <dbReference type="EMBL" id="KAK2603521.1"/>
    </source>
</evidence>
<keyword evidence="10" id="KW-1185">Reference proteome</keyword>
<comment type="function">
    <text evidence="4">Non catalytic subunit of RNase H2, an endonuclease that specifically degrades the RNA of RNA:DNA hybrids. Participates in DNA replication, possibly by mediating the removal of lagging-strand Okazaki fragment RNA primers during DNA replication. Mediates the excision of single ribonucleotides from DNA:RNA duplexes.</text>
</comment>
<reference evidence="9" key="1">
    <citation type="submission" date="2023-06" db="EMBL/GenBank/DDBJ databases">
        <title>Conoideocrella luteorostrata (Hypocreales: Clavicipitaceae), a potential biocontrol fungus for elongate hemlock scale in United States Christmas tree production areas.</title>
        <authorList>
            <person name="Barrett H."/>
            <person name="Lovett B."/>
            <person name="Macias A.M."/>
            <person name="Stajich J.E."/>
            <person name="Kasson M.T."/>
        </authorList>
    </citation>
    <scope>NUCLEOTIDE SEQUENCE</scope>
    <source>
        <strain evidence="9">ARSEF 14590</strain>
    </source>
</reference>
<feature type="region of interest" description="Disordered" evidence="6">
    <location>
        <begin position="382"/>
        <end position="426"/>
    </location>
</feature>
<evidence type="ECO:0000259" key="8">
    <source>
        <dbReference type="Pfam" id="PF17745"/>
    </source>
</evidence>
<dbReference type="Proteomes" id="UP001251528">
    <property type="component" value="Unassembled WGS sequence"/>
</dbReference>